<proteinExistence type="predicted"/>
<name>A0A9I9CCQ5_CUCME</name>
<evidence type="ECO:0000256" key="1">
    <source>
        <dbReference type="SAM" id="MobiDB-lite"/>
    </source>
</evidence>
<sequence length="82" mass="8692">MEKGMDGEGVVEVVAAVEGEEVVVEEEEEEVAVAEEEEGEEVVEDGVSGEEGVEGFVGFGDVAAVAVMEKHWVGEKVPQTKK</sequence>
<reference evidence="2" key="1">
    <citation type="submission" date="2023-03" db="UniProtKB">
        <authorList>
            <consortium name="EnsemblPlants"/>
        </authorList>
    </citation>
    <scope>IDENTIFICATION</scope>
</reference>
<dbReference type="Gramene" id="MELO3C001070.2.1">
    <property type="protein sequence ID" value="MELO3C001070.2.1"/>
    <property type="gene ID" value="MELO3C001070.2"/>
</dbReference>
<accession>A0A9I9CCQ5</accession>
<feature type="region of interest" description="Disordered" evidence="1">
    <location>
        <begin position="22"/>
        <end position="47"/>
    </location>
</feature>
<evidence type="ECO:0000313" key="2">
    <source>
        <dbReference type="EnsemblPlants" id="MELO3C001070.2.1"/>
    </source>
</evidence>
<dbReference type="AlphaFoldDB" id="A0A9I9CCQ5"/>
<protein>
    <submittedName>
        <fullName evidence="2">Uncharacterized protein</fullName>
    </submittedName>
</protein>
<organism evidence="2">
    <name type="scientific">Cucumis melo</name>
    <name type="common">Muskmelon</name>
    <dbReference type="NCBI Taxonomy" id="3656"/>
    <lineage>
        <taxon>Eukaryota</taxon>
        <taxon>Viridiplantae</taxon>
        <taxon>Streptophyta</taxon>
        <taxon>Embryophyta</taxon>
        <taxon>Tracheophyta</taxon>
        <taxon>Spermatophyta</taxon>
        <taxon>Magnoliopsida</taxon>
        <taxon>eudicotyledons</taxon>
        <taxon>Gunneridae</taxon>
        <taxon>Pentapetalae</taxon>
        <taxon>rosids</taxon>
        <taxon>fabids</taxon>
        <taxon>Cucurbitales</taxon>
        <taxon>Cucurbitaceae</taxon>
        <taxon>Benincaseae</taxon>
        <taxon>Cucumis</taxon>
    </lineage>
</organism>
<dbReference type="EnsemblPlants" id="MELO3C001070.2.1">
    <property type="protein sequence ID" value="MELO3C001070.2.1"/>
    <property type="gene ID" value="MELO3C001070.2"/>
</dbReference>